<dbReference type="EMBL" id="CP021056">
    <property type="protein sequence ID" value="QXE24703.1"/>
    <property type="molecule type" value="Genomic_DNA"/>
</dbReference>
<evidence type="ECO:0000313" key="2">
    <source>
        <dbReference type="Proteomes" id="UP000683511"/>
    </source>
</evidence>
<dbReference type="AlphaFoldDB" id="A0A975Y5Y3"/>
<dbReference type="KEGG" id="rsin:B6N60_03410"/>
<dbReference type="RefSeq" id="WP_190601535.1">
    <property type="nucleotide sequence ID" value="NZ_CP021056.1"/>
</dbReference>
<dbReference type="Pfam" id="PF14103">
    <property type="entry name" value="DUF4276"/>
    <property type="match status" value="1"/>
</dbReference>
<gene>
    <name evidence="1" type="ORF">B6N60_03410</name>
</gene>
<keyword evidence="2" id="KW-1185">Reference proteome</keyword>
<name>A0A975Y5Y3_9NOST</name>
<dbReference type="InterPro" id="IPR025455">
    <property type="entry name" value="DUF4276"/>
</dbReference>
<organism evidence="1 2">
    <name type="scientific">Richelia sinica FACHB-800</name>
    <dbReference type="NCBI Taxonomy" id="1357546"/>
    <lineage>
        <taxon>Bacteria</taxon>
        <taxon>Bacillati</taxon>
        <taxon>Cyanobacteriota</taxon>
        <taxon>Cyanophyceae</taxon>
        <taxon>Nostocales</taxon>
        <taxon>Nostocaceae</taxon>
        <taxon>Richelia</taxon>
    </lineage>
</organism>
<evidence type="ECO:0000313" key="1">
    <source>
        <dbReference type="EMBL" id="QXE24703.1"/>
    </source>
</evidence>
<reference evidence="1" key="1">
    <citation type="submission" date="2017-04" db="EMBL/GenBank/DDBJ databases">
        <title>Genome deletions in a multicellular cyanobacterial endosymbiont for morphological adaptation in marine diatoms.</title>
        <authorList>
            <person name="Wang Y."/>
            <person name="Gao H."/>
            <person name="Li R."/>
            <person name="Xu X."/>
        </authorList>
    </citation>
    <scope>NUCLEOTIDE SEQUENCE</scope>
    <source>
        <strain evidence="1">FACHB 800</strain>
    </source>
</reference>
<evidence type="ECO:0008006" key="3">
    <source>
        <dbReference type="Google" id="ProtNLM"/>
    </source>
</evidence>
<protein>
    <recommendedName>
        <fullName evidence="3">DUF4276 family protein</fullName>
    </recommendedName>
</protein>
<sequence length="206" mass="23524">MHIEFLVEESSMNEALQNLLPKILGEKITFDIHSYQGKFDLLSKLPQRLRGYKSWLPSDHKIVVLVDEDREDCKLLKEKLEKIAIDAGFSTKKSVSLGDQFQVLNRIAIEELEAWFFGDVQALINAYPGVSPNLENQAKYRDPDAITGGTWEALEKVLQRAGYHKGGLEKRKAAREISLYMNPSNNRSKSFQIFYDGLLKLIISYS</sequence>
<accession>A0A975Y5Y3</accession>
<dbReference type="Proteomes" id="UP000683511">
    <property type="component" value="Chromosome"/>
</dbReference>
<proteinExistence type="predicted"/>